<name>A0ABT4RM42_9ACTN</name>
<dbReference type="InterPro" id="IPR029063">
    <property type="entry name" value="SAM-dependent_MTases_sf"/>
</dbReference>
<dbReference type="EMBL" id="JAPCID010000028">
    <property type="protein sequence ID" value="MDA0139638.1"/>
    <property type="molecule type" value="Genomic_DNA"/>
</dbReference>
<keyword evidence="1" id="KW-0808">Transferase</keyword>
<evidence type="ECO:0000313" key="1">
    <source>
        <dbReference type="EMBL" id="MDA0139638.1"/>
    </source>
</evidence>
<dbReference type="Proteomes" id="UP001147700">
    <property type="component" value="Unassembled WGS sequence"/>
</dbReference>
<comment type="caution">
    <text evidence="1">The sequence shown here is derived from an EMBL/GenBank/DDBJ whole genome shotgun (WGS) entry which is preliminary data.</text>
</comment>
<gene>
    <name evidence="1" type="ORF">OJ962_19210</name>
</gene>
<keyword evidence="1" id="KW-0489">Methyltransferase</keyword>
<dbReference type="Gene3D" id="3.40.50.150">
    <property type="entry name" value="Vaccinia Virus protein VP39"/>
    <property type="match status" value="1"/>
</dbReference>
<dbReference type="GO" id="GO:0032259">
    <property type="term" value="P:methylation"/>
    <property type="evidence" value="ECO:0007669"/>
    <property type="project" value="UniProtKB-KW"/>
</dbReference>
<dbReference type="SUPFAM" id="SSF53335">
    <property type="entry name" value="S-adenosyl-L-methionine-dependent methyltransferases"/>
    <property type="match status" value="1"/>
</dbReference>
<dbReference type="GO" id="GO:0008168">
    <property type="term" value="F:methyltransferase activity"/>
    <property type="evidence" value="ECO:0007669"/>
    <property type="project" value="UniProtKB-KW"/>
</dbReference>
<reference evidence="1" key="1">
    <citation type="submission" date="2022-10" db="EMBL/GenBank/DDBJ databases">
        <title>The WGS of Solirubrobacter sp. CPCC 204708.</title>
        <authorList>
            <person name="Jiang Z."/>
        </authorList>
    </citation>
    <scope>NUCLEOTIDE SEQUENCE</scope>
    <source>
        <strain evidence="1">CPCC 204708</strain>
    </source>
</reference>
<dbReference type="Pfam" id="PF13489">
    <property type="entry name" value="Methyltransf_23"/>
    <property type="match status" value="1"/>
</dbReference>
<accession>A0ABT4RM42</accession>
<keyword evidence="2" id="KW-1185">Reference proteome</keyword>
<evidence type="ECO:0000313" key="2">
    <source>
        <dbReference type="Proteomes" id="UP001147700"/>
    </source>
</evidence>
<proteinExistence type="predicted"/>
<dbReference type="RefSeq" id="WP_202955582.1">
    <property type="nucleotide sequence ID" value="NZ_JAPCID010000028.1"/>
</dbReference>
<organism evidence="1 2">
    <name type="scientific">Solirubrobacter deserti</name>
    <dbReference type="NCBI Taxonomy" id="2282478"/>
    <lineage>
        <taxon>Bacteria</taxon>
        <taxon>Bacillati</taxon>
        <taxon>Actinomycetota</taxon>
        <taxon>Thermoleophilia</taxon>
        <taxon>Solirubrobacterales</taxon>
        <taxon>Solirubrobacteraceae</taxon>
        <taxon>Solirubrobacter</taxon>
    </lineage>
</organism>
<dbReference type="CDD" id="cd02440">
    <property type="entry name" value="AdoMet_MTases"/>
    <property type="match status" value="1"/>
</dbReference>
<protein>
    <submittedName>
        <fullName evidence="1">Class I SAM-dependent methyltransferase</fullName>
    </submittedName>
</protein>
<sequence length="249" mass="27566">MKQLLRRFTTRAELRRKVLHRRARLSGYRLPSFGRRLAPFSRDYGFDRGTPVDRHYIQAFLSRYATFAGYGTGDVRGVTLEVGGDEYARAYGGSIERLDVLHATADNPQATIVGDLATGDGLRPGVYDCVICTQTLQSIYDVRAAVATLHDILKPGGVVLVTVPGIAGAVVPDRHLWGDFWRFTRGSLRRLFEASFPAENVEVEGFGNLLTATAYLHGLSAEELSAGQRDSHDPRYELLLAVRARRAAE</sequence>